<evidence type="ECO:0000313" key="1">
    <source>
        <dbReference type="EMBL" id="KAI4322427.1"/>
    </source>
</evidence>
<comment type="caution">
    <text evidence="1">The sequence shown here is derived from an EMBL/GenBank/DDBJ whole genome shotgun (WGS) entry which is preliminary data.</text>
</comment>
<evidence type="ECO:0000313" key="2">
    <source>
        <dbReference type="Proteomes" id="UP000828941"/>
    </source>
</evidence>
<keyword evidence="2" id="KW-1185">Reference proteome</keyword>
<name>A0ACB9MFP8_BAUVA</name>
<sequence>MLLVNFFGGNQSASSSSESLTVNGSAETGDAMTASSSLSPPRSALILATRASSWPVLWLHTEDVLEVWPPNFLSS</sequence>
<dbReference type="EMBL" id="CM039434">
    <property type="protein sequence ID" value="KAI4322427.1"/>
    <property type="molecule type" value="Genomic_DNA"/>
</dbReference>
<reference evidence="1 2" key="1">
    <citation type="journal article" date="2022" name="DNA Res.">
        <title>Chromosomal-level genome assembly of the orchid tree Bauhinia variegata (Leguminosae; Cercidoideae) supports the allotetraploid origin hypothesis of Bauhinia.</title>
        <authorList>
            <person name="Zhong Y."/>
            <person name="Chen Y."/>
            <person name="Zheng D."/>
            <person name="Pang J."/>
            <person name="Liu Y."/>
            <person name="Luo S."/>
            <person name="Meng S."/>
            <person name="Qian L."/>
            <person name="Wei D."/>
            <person name="Dai S."/>
            <person name="Zhou R."/>
        </authorList>
    </citation>
    <scope>NUCLEOTIDE SEQUENCE [LARGE SCALE GENOMIC DNA]</scope>
    <source>
        <strain evidence="1">BV-YZ2020</strain>
    </source>
</reference>
<accession>A0ACB9MFP8</accession>
<proteinExistence type="predicted"/>
<gene>
    <name evidence="1" type="ORF">L6164_022123</name>
</gene>
<dbReference type="Proteomes" id="UP000828941">
    <property type="component" value="Chromosome 9"/>
</dbReference>
<protein>
    <submittedName>
        <fullName evidence="1">Uncharacterized protein</fullName>
    </submittedName>
</protein>
<organism evidence="1 2">
    <name type="scientific">Bauhinia variegata</name>
    <name type="common">Purple orchid tree</name>
    <name type="synonym">Phanera variegata</name>
    <dbReference type="NCBI Taxonomy" id="167791"/>
    <lineage>
        <taxon>Eukaryota</taxon>
        <taxon>Viridiplantae</taxon>
        <taxon>Streptophyta</taxon>
        <taxon>Embryophyta</taxon>
        <taxon>Tracheophyta</taxon>
        <taxon>Spermatophyta</taxon>
        <taxon>Magnoliopsida</taxon>
        <taxon>eudicotyledons</taxon>
        <taxon>Gunneridae</taxon>
        <taxon>Pentapetalae</taxon>
        <taxon>rosids</taxon>
        <taxon>fabids</taxon>
        <taxon>Fabales</taxon>
        <taxon>Fabaceae</taxon>
        <taxon>Cercidoideae</taxon>
        <taxon>Cercideae</taxon>
        <taxon>Bauhiniinae</taxon>
        <taxon>Bauhinia</taxon>
    </lineage>
</organism>